<dbReference type="AlphaFoldDB" id="A0A9D4H938"/>
<feature type="compositionally biased region" description="Low complexity" evidence="1">
    <location>
        <begin position="228"/>
        <end position="244"/>
    </location>
</feature>
<feature type="compositionally biased region" description="Basic and acidic residues" evidence="1">
    <location>
        <begin position="159"/>
        <end position="169"/>
    </location>
</feature>
<protein>
    <submittedName>
        <fullName evidence="2">Uncharacterized protein</fullName>
    </submittedName>
</protein>
<organism evidence="2 3">
    <name type="scientific">Dreissena polymorpha</name>
    <name type="common">Zebra mussel</name>
    <name type="synonym">Mytilus polymorpha</name>
    <dbReference type="NCBI Taxonomy" id="45954"/>
    <lineage>
        <taxon>Eukaryota</taxon>
        <taxon>Metazoa</taxon>
        <taxon>Spiralia</taxon>
        <taxon>Lophotrochozoa</taxon>
        <taxon>Mollusca</taxon>
        <taxon>Bivalvia</taxon>
        <taxon>Autobranchia</taxon>
        <taxon>Heteroconchia</taxon>
        <taxon>Euheterodonta</taxon>
        <taxon>Imparidentia</taxon>
        <taxon>Neoheterodontei</taxon>
        <taxon>Myida</taxon>
        <taxon>Dreissenoidea</taxon>
        <taxon>Dreissenidae</taxon>
        <taxon>Dreissena</taxon>
    </lineage>
</organism>
<dbReference type="Proteomes" id="UP000828390">
    <property type="component" value="Unassembled WGS sequence"/>
</dbReference>
<feature type="compositionally biased region" description="Acidic residues" evidence="1">
    <location>
        <begin position="208"/>
        <end position="226"/>
    </location>
</feature>
<reference evidence="2" key="2">
    <citation type="submission" date="2020-11" db="EMBL/GenBank/DDBJ databases">
        <authorList>
            <person name="McCartney M.A."/>
            <person name="Auch B."/>
            <person name="Kono T."/>
            <person name="Mallez S."/>
            <person name="Becker A."/>
            <person name="Gohl D.M."/>
            <person name="Silverstein K.A.T."/>
            <person name="Koren S."/>
            <person name="Bechman K.B."/>
            <person name="Herman A."/>
            <person name="Abrahante J.E."/>
            <person name="Garbe J."/>
        </authorList>
    </citation>
    <scope>NUCLEOTIDE SEQUENCE</scope>
    <source>
        <strain evidence="2">Duluth1</strain>
        <tissue evidence="2">Whole animal</tissue>
    </source>
</reference>
<evidence type="ECO:0000313" key="3">
    <source>
        <dbReference type="Proteomes" id="UP000828390"/>
    </source>
</evidence>
<feature type="compositionally biased region" description="Low complexity" evidence="1">
    <location>
        <begin position="170"/>
        <end position="182"/>
    </location>
</feature>
<sequence length="257" mass="28327">MAMFPNAAHGAMPFVNGANGKHKRSKTHVNGGKLHKVSENRKLTNLSQTQKLYQVTLRDRTGNTYKCLVKSDGTLSLPDLSQSSVVPKLVHKSLPNLTAMNSPSKQRRILDEKLQALNNSLEDESENFSTSLDLRDCGKKEGIFGSILRFIKQKTSSSKSDKKPKDNKTKSSSKSSSKSTGGKSKRKPKDLSQRKRQRTVSAMSNLDPIEESPNEAEYEDVPDDNDSYSHFSSGYPSDSDSLSSQISCNIIAIEAQS</sequence>
<feature type="compositionally biased region" description="Basic residues" evidence="1">
    <location>
        <begin position="183"/>
        <end position="198"/>
    </location>
</feature>
<name>A0A9D4H938_DREPO</name>
<proteinExistence type="predicted"/>
<evidence type="ECO:0000256" key="1">
    <source>
        <dbReference type="SAM" id="MobiDB-lite"/>
    </source>
</evidence>
<keyword evidence="3" id="KW-1185">Reference proteome</keyword>
<feature type="region of interest" description="Disordered" evidence="1">
    <location>
        <begin position="155"/>
        <end position="244"/>
    </location>
</feature>
<evidence type="ECO:0000313" key="2">
    <source>
        <dbReference type="EMBL" id="KAH3829211.1"/>
    </source>
</evidence>
<accession>A0A9D4H938</accession>
<comment type="caution">
    <text evidence="2">The sequence shown here is derived from an EMBL/GenBank/DDBJ whole genome shotgun (WGS) entry which is preliminary data.</text>
</comment>
<dbReference type="EMBL" id="JAIWYP010000005">
    <property type="protein sequence ID" value="KAH3829211.1"/>
    <property type="molecule type" value="Genomic_DNA"/>
</dbReference>
<reference evidence="2" key="1">
    <citation type="journal article" date="2019" name="bioRxiv">
        <title>The Genome of the Zebra Mussel, Dreissena polymorpha: A Resource for Invasive Species Research.</title>
        <authorList>
            <person name="McCartney M.A."/>
            <person name="Auch B."/>
            <person name="Kono T."/>
            <person name="Mallez S."/>
            <person name="Zhang Y."/>
            <person name="Obille A."/>
            <person name="Becker A."/>
            <person name="Abrahante J.E."/>
            <person name="Garbe J."/>
            <person name="Badalamenti J.P."/>
            <person name="Herman A."/>
            <person name="Mangelson H."/>
            <person name="Liachko I."/>
            <person name="Sullivan S."/>
            <person name="Sone E.D."/>
            <person name="Koren S."/>
            <person name="Silverstein K.A.T."/>
            <person name="Beckman K.B."/>
            <person name="Gohl D.M."/>
        </authorList>
    </citation>
    <scope>NUCLEOTIDE SEQUENCE</scope>
    <source>
        <strain evidence="2">Duluth1</strain>
        <tissue evidence="2">Whole animal</tissue>
    </source>
</reference>
<gene>
    <name evidence="2" type="ORF">DPMN_131204</name>
</gene>
<feature type="region of interest" description="Disordered" evidence="1">
    <location>
        <begin position="10"/>
        <end position="29"/>
    </location>
</feature>